<sequence>MSPGLDVLVAPAMAHSILTKSHGCSSVGRPTARSSRPLVNLWSCLFRWRRVVVTFVAFLDVGEVTTDVADRPHHVFHSDEVLTIFVGSMDTAGVKLPVVGCAGICIVGSMEGFNMYALFAGMVDILREDVFGVDAVSGRRDRSISSVVVAVVRDGA</sequence>
<gene>
    <name evidence="1" type="ORF">H310_01785</name>
</gene>
<organism evidence="1">
    <name type="scientific">Aphanomyces invadans</name>
    <dbReference type="NCBI Taxonomy" id="157072"/>
    <lineage>
        <taxon>Eukaryota</taxon>
        <taxon>Sar</taxon>
        <taxon>Stramenopiles</taxon>
        <taxon>Oomycota</taxon>
        <taxon>Saprolegniomycetes</taxon>
        <taxon>Saprolegniales</taxon>
        <taxon>Verrucalvaceae</taxon>
        <taxon>Aphanomyces</taxon>
    </lineage>
</organism>
<dbReference type="VEuPathDB" id="FungiDB:H310_01785"/>
<dbReference type="RefSeq" id="XP_008863249.1">
    <property type="nucleotide sequence ID" value="XM_008865027.1"/>
</dbReference>
<evidence type="ECO:0000313" key="1">
    <source>
        <dbReference type="EMBL" id="ETW07156.1"/>
    </source>
</evidence>
<name>A0A024UL31_9STRA</name>
<dbReference type="AlphaFoldDB" id="A0A024UL31"/>
<dbReference type="GeneID" id="20078835"/>
<proteinExistence type="predicted"/>
<protein>
    <submittedName>
        <fullName evidence="1">Uncharacterized protein</fullName>
    </submittedName>
</protein>
<reference evidence="1" key="1">
    <citation type="submission" date="2013-12" db="EMBL/GenBank/DDBJ databases">
        <title>The Genome Sequence of Aphanomyces invadans NJM9701.</title>
        <authorList>
            <consortium name="The Broad Institute Genomics Platform"/>
            <person name="Russ C."/>
            <person name="Tyler B."/>
            <person name="van West P."/>
            <person name="Dieguez-Uribeondo J."/>
            <person name="Young S.K."/>
            <person name="Zeng Q."/>
            <person name="Gargeya S."/>
            <person name="Fitzgerald M."/>
            <person name="Abouelleil A."/>
            <person name="Alvarado L."/>
            <person name="Chapman S.B."/>
            <person name="Gainer-Dewar J."/>
            <person name="Goldberg J."/>
            <person name="Griggs A."/>
            <person name="Gujja S."/>
            <person name="Hansen M."/>
            <person name="Howarth C."/>
            <person name="Imamovic A."/>
            <person name="Ireland A."/>
            <person name="Larimer J."/>
            <person name="McCowan C."/>
            <person name="Murphy C."/>
            <person name="Pearson M."/>
            <person name="Poon T.W."/>
            <person name="Priest M."/>
            <person name="Roberts A."/>
            <person name="Saif S."/>
            <person name="Shea T."/>
            <person name="Sykes S."/>
            <person name="Wortman J."/>
            <person name="Nusbaum C."/>
            <person name="Birren B."/>
        </authorList>
    </citation>
    <scope>NUCLEOTIDE SEQUENCE [LARGE SCALE GENOMIC DNA]</scope>
    <source>
        <strain evidence="1">NJM9701</strain>
    </source>
</reference>
<accession>A0A024UL31</accession>
<dbReference type="EMBL" id="KI913954">
    <property type="protein sequence ID" value="ETW07156.1"/>
    <property type="molecule type" value="Genomic_DNA"/>
</dbReference>